<evidence type="ECO:0000313" key="1">
    <source>
        <dbReference type="EMBL" id="KAF5862172.1"/>
    </source>
</evidence>
<dbReference type="AlphaFoldDB" id="A0A8H6E7B8"/>
<accession>A0A8H6E7B8</accession>
<gene>
    <name evidence="1" type="ORF">ETB97_012069</name>
</gene>
<protein>
    <submittedName>
        <fullName evidence="1">Uncharacterized protein</fullName>
    </submittedName>
</protein>
<organism evidence="1 2">
    <name type="scientific">Petromyces alliaceus</name>
    <name type="common">Aspergillus alliaceus</name>
    <dbReference type="NCBI Taxonomy" id="209559"/>
    <lineage>
        <taxon>Eukaryota</taxon>
        <taxon>Fungi</taxon>
        <taxon>Dikarya</taxon>
        <taxon>Ascomycota</taxon>
        <taxon>Pezizomycotina</taxon>
        <taxon>Eurotiomycetes</taxon>
        <taxon>Eurotiomycetidae</taxon>
        <taxon>Eurotiales</taxon>
        <taxon>Aspergillaceae</taxon>
        <taxon>Aspergillus</taxon>
        <taxon>Aspergillus subgen. Circumdati</taxon>
    </lineage>
</organism>
<sequence length="189" mass="20651">MARSGKRRLNFRAKTLQGFRSALTIGLEGAGGEGHYDIEEALPVSAPERENPIGHVDEALDVANRVTAWGESRGTLSGNEVITYTPLGLIDLKVLVECRMPGVGANPGAWPLKLLLLGNFDYSLDREVASHRMMPVQWLTRPRVSKQVAEDVWQGVICVAQWSCQDGTGRSLGFVVGDRIGSSFVVFRT</sequence>
<keyword evidence="2" id="KW-1185">Reference proteome</keyword>
<evidence type="ECO:0000313" key="2">
    <source>
        <dbReference type="Proteomes" id="UP000541154"/>
    </source>
</evidence>
<proteinExistence type="predicted"/>
<name>A0A8H6E7B8_PETAA</name>
<dbReference type="Proteomes" id="UP000541154">
    <property type="component" value="Unassembled WGS sequence"/>
</dbReference>
<comment type="caution">
    <text evidence="1">The sequence shown here is derived from an EMBL/GenBank/DDBJ whole genome shotgun (WGS) entry which is preliminary data.</text>
</comment>
<reference evidence="1 2" key="1">
    <citation type="submission" date="2019-04" db="EMBL/GenBank/DDBJ databases">
        <title>Aspergillus burnettii sp. nov., novel species from soil in southeast Queensland.</title>
        <authorList>
            <person name="Gilchrist C.L.M."/>
            <person name="Pitt J.I."/>
            <person name="Lange L."/>
            <person name="Lacey H.J."/>
            <person name="Vuong D."/>
            <person name="Midgley D.J."/>
            <person name="Greenfield P."/>
            <person name="Bradbury M."/>
            <person name="Lacey E."/>
            <person name="Busk P.K."/>
            <person name="Pilgaard B."/>
            <person name="Chooi Y.H."/>
            <person name="Piggott A.M."/>
        </authorList>
    </citation>
    <scope>NUCLEOTIDE SEQUENCE [LARGE SCALE GENOMIC DNA]</scope>
    <source>
        <strain evidence="1 2">FRR 5400</strain>
    </source>
</reference>
<dbReference type="EMBL" id="SPNV01000080">
    <property type="protein sequence ID" value="KAF5862172.1"/>
    <property type="molecule type" value="Genomic_DNA"/>
</dbReference>